<evidence type="ECO:0000313" key="1">
    <source>
        <dbReference type="EMBL" id="GIE52269.1"/>
    </source>
</evidence>
<proteinExistence type="predicted"/>
<dbReference type="EMBL" id="BOMQ01000065">
    <property type="protein sequence ID" value="GIE52269.1"/>
    <property type="molecule type" value="Genomic_DNA"/>
</dbReference>
<name>A0A919JSQ5_9ACTN</name>
<reference evidence="1" key="1">
    <citation type="submission" date="2021-01" db="EMBL/GenBank/DDBJ databases">
        <title>Whole genome shotgun sequence of Actinoplanes nipponensis NBRC 14063.</title>
        <authorList>
            <person name="Komaki H."/>
            <person name="Tamura T."/>
        </authorList>
    </citation>
    <scope>NUCLEOTIDE SEQUENCE</scope>
    <source>
        <strain evidence="1">NBRC 14063</strain>
    </source>
</reference>
<accession>A0A919JSQ5</accession>
<dbReference type="RefSeq" id="WP_203773545.1">
    <property type="nucleotide sequence ID" value="NZ_BAAAYJ010000093.1"/>
</dbReference>
<sequence>MPRFHNEEERAAWMLAESLAETARAMMKQAETALETWRVGKELNRVLCARRGISASDAEIRWSETAKAKNALTDNSFHVTLATMYFGAAAAHYSRAQYLRSHGEARV</sequence>
<gene>
    <name evidence="1" type="ORF">Ani05nite_58030</name>
</gene>
<dbReference type="AlphaFoldDB" id="A0A919JSQ5"/>
<dbReference type="Proteomes" id="UP000647172">
    <property type="component" value="Unassembled WGS sequence"/>
</dbReference>
<keyword evidence="2" id="KW-1185">Reference proteome</keyword>
<organism evidence="1 2">
    <name type="scientific">Actinoplanes nipponensis</name>
    <dbReference type="NCBI Taxonomy" id="135950"/>
    <lineage>
        <taxon>Bacteria</taxon>
        <taxon>Bacillati</taxon>
        <taxon>Actinomycetota</taxon>
        <taxon>Actinomycetes</taxon>
        <taxon>Micromonosporales</taxon>
        <taxon>Micromonosporaceae</taxon>
        <taxon>Actinoplanes</taxon>
    </lineage>
</organism>
<protein>
    <submittedName>
        <fullName evidence="1">Uncharacterized protein</fullName>
    </submittedName>
</protein>
<evidence type="ECO:0000313" key="2">
    <source>
        <dbReference type="Proteomes" id="UP000647172"/>
    </source>
</evidence>
<comment type="caution">
    <text evidence="1">The sequence shown here is derived from an EMBL/GenBank/DDBJ whole genome shotgun (WGS) entry which is preliminary data.</text>
</comment>